<dbReference type="InterPro" id="IPR025399">
    <property type="entry name" value="DUF4372"/>
</dbReference>
<dbReference type="EMBL" id="CP001841">
    <property type="protein sequence ID" value="AEF81066.1"/>
    <property type="molecule type" value="Genomic_DNA"/>
</dbReference>
<dbReference type="Proteomes" id="UP000009222">
    <property type="component" value="Chromosome"/>
</dbReference>
<reference evidence="2 3" key="2">
    <citation type="journal article" date="2011" name="ISME J.">
        <title>RNA-seq reveals cooperative metabolic interactions between two termite-gut spirochete species in co-culture.</title>
        <authorList>
            <person name="Rosenthal A.Z."/>
            <person name="Matson E.G."/>
            <person name="Eldar A."/>
            <person name="Leadbetter J.R."/>
        </authorList>
    </citation>
    <scope>NUCLEOTIDE SEQUENCE [LARGE SCALE GENOMIC DNA]</scope>
    <source>
        <strain evidence="3">ATCC BAA-888 / DSM 13862 / ZAS-9</strain>
    </source>
</reference>
<proteinExistence type="predicted"/>
<dbReference type="HOGENOM" id="CLU_2526510_0_0_12"/>
<dbReference type="InParanoid" id="F5YE68"/>
<feature type="domain" description="DUF4372" evidence="1">
    <location>
        <begin position="5"/>
        <end position="62"/>
    </location>
</feature>
<protein>
    <submittedName>
        <fullName evidence="2">Probable insertion sequence transposase protein, IS4 family</fullName>
    </submittedName>
</protein>
<evidence type="ECO:0000259" key="1">
    <source>
        <dbReference type="Pfam" id="PF14294"/>
    </source>
</evidence>
<accession>F5YE68</accession>
<sequence>MLRSLSGFDFESTVSGYNADRGICLKTYDFFKGMAYGQLSGCLSVREIENSMKAIGKRLYHAELQQMKRSTFLRPVKCCIGAWP</sequence>
<evidence type="ECO:0000313" key="3">
    <source>
        <dbReference type="Proteomes" id="UP000009222"/>
    </source>
</evidence>
<reference evidence="3" key="1">
    <citation type="submission" date="2009-12" db="EMBL/GenBank/DDBJ databases">
        <title>Complete sequence of Treponema azotonutricium strain ZAS-9.</title>
        <authorList>
            <person name="Tetu S.G."/>
            <person name="Matson E."/>
            <person name="Ren Q."/>
            <person name="Seshadri R."/>
            <person name="Elbourne L."/>
            <person name="Hassan K.A."/>
            <person name="Durkin A."/>
            <person name="Radune D."/>
            <person name="Mohamoud Y."/>
            <person name="Shay R."/>
            <person name="Jin S."/>
            <person name="Zhang X."/>
            <person name="Lucey K."/>
            <person name="Ballor N.R."/>
            <person name="Ottesen E."/>
            <person name="Rosenthal R."/>
            <person name="Allen A."/>
            <person name="Leadbetter J.R."/>
            <person name="Paulsen I.T."/>
        </authorList>
    </citation>
    <scope>NUCLEOTIDE SEQUENCE [LARGE SCALE GENOMIC DNA]</scope>
    <source>
        <strain evidence="3">ATCC BAA-888 / DSM 13862 / ZAS-9</strain>
    </source>
</reference>
<dbReference type="AlphaFoldDB" id="F5YE68"/>
<organism evidence="2 3">
    <name type="scientific">Leadbettera azotonutricia (strain ATCC BAA-888 / DSM 13862 / ZAS-9)</name>
    <name type="common">Treponema azotonutricium</name>
    <dbReference type="NCBI Taxonomy" id="545695"/>
    <lineage>
        <taxon>Bacteria</taxon>
        <taxon>Pseudomonadati</taxon>
        <taxon>Spirochaetota</taxon>
        <taxon>Spirochaetia</taxon>
        <taxon>Spirochaetales</taxon>
        <taxon>Breznakiellaceae</taxon>
        <taxon>Leadbettera</taxon>
    </lineage>
</organism>
<dbReference type="Pfam" id="PF14294">
    <property type="entry name" value="DUF4372"/>
    <property type="match status" value="1"/>
</dbReference>
<dbReference type="KEGG" id="taz:TREAZ_0259"/>
<gene>
    <name evidence="2" type="ordered locus">TREAZ_0259</name>
</gene>
<evidence type="ECO:0000313" key="2">
    <source>
        <dbReference type="EMBL" id="AEF81066.1"/>
    </source>
</evidence>
<keyword evidence="3" id="KW-1185">Reference proteome</keyword>
<name>F5YE68_LEAAZ</name>